<keyword evidence="2" id="KW-1133">Transmembrane helix</keyword>
<feature type="transmembrane region" description="Helical" evidence="2">
    <location>
        <begin position="120"/>
        <end position="138"/>
    </location>
</feature>
<feature type="transmembrane region" description="Helical" evidence="2">
    <location>
        <begin position="240"/>
        <end position="259"/>
    </location>
</feature>
<keyword evidence="2" id="KW-0472">Membrane</keyword>
<name>A0A8C3AQV6_CYCLU</name>
<feature type="transmembrane region" description="Helical" evidence="2">
    <location>
        <begin position="379"/>
        <end position="405"/>
    </location>
</feature>
<dbReference type="GeneTree" id="ENSGT00940000157622"/>
<dbReference type="GO" id="GO:0016020">
    <property type="term" value="C:membrane"/>
    <property type="evidence" value="ECO:0007669"/>
    <property type="project" value="UniProtKB-SubCell"/>
</dbReference>
<dbReference type="InterPro" id="IPR036259">
    <property type="entry name" value="MFS_trans_sf"/>
</dbReference>
<feature type="transmembrane region" description="Helical" evidence="2">
    <location>
        <begin position="352"/>
        <end position="373"/>
    </location>
</feature>
<feature type="transmembrane region" description="Helical" evidence="2">
    <location>
        <begin position="311"/>
        <end position="331"/>
    </location>
</feature>
<feature type="transmembrane region" description="Helical" evidence="2">
    <location>
        <begin position="440"/>
        <end position="461"/>
    </location>
</feature>
<dbReference type="SUPFAM" id="SSF103473">
    <property type="entry name" value="MFS general substrate transporter"/>
    <property type="match status" value="1"/>
</dbReference>
<dbReference type="GO" id="GO:0022857">
    <property type="term" value="F:transmembrane transporter activity"/>
    <property type="evidence" value="ECO:0007669"/>
    <property type="project" value="InterPro"/>
</dbReference>
<keyword evidence="2" id="KW-0812">Transmembrane</keyword>
<accession>A0A8C3AQV6</accession>
<comment type="subcellular location">
    <subcellularLocation>
        <location evidence="1">Membrane</location>
        <topology evidence="1">Multi-pass membrane protein</topology>
    </subcellularLocation>
</comment>
<protein>
    <submittedName>
        <fullName evidence="3">Solute carrier family 43 member 3</fullName>
    </submittedName>
</protein>
<dbReference type="InterPro" id="IPR011701">
    <property type="entry name" value="MFS"/>
</dbReference>
<feature type="transmembrane region" description="Helical" evidence="2">
    <location>
        <begin position="12"/>
        <end position="35"/>
    </location>
</feature>
<feature type="transmembrane region" description="Helical" evidence="2">
    <location>
        <begin position="176"/>
        <end position="197"/>
    </location>
</feature>
<organism evidence="3 4">
    <name type="scientific">Cyclopterus lumpus</name>
    <name type="common">Lumpsucker</name>
    <dbReference type="NCBI Taxonomy" id="8103"/>
    <lineage>
        <taxon>Eukaryota</taxon>
        <taxon>Metazoa</taxon>
        <taxon>Chordata</taxon>
        <taxon>Craniata</taxon>
        <taxon>Vertebrata</taxon>
        <taxon>Euteleostomi</taxon>
        <taxon>Actinopterygii</taxon>
        <taxon>Neopterygii</taxon>
        <taxon>Teleostei</taxon>
        <taxon>Neoteleostei</taxon>
        <taxon>Acanthomorphata</taxon>
        <taxon>Eupercaria</taxon>
        <taxon>Perciformes</taxon>
        <taxon>Cottioidei</taxon>
        <taxon>Cottales</taxon>
        <taxon>Cyclopteridae</taxon>
        <taxon>Cyclopterus</taxon>
    </lineage>
</organism>
<feature type="transmembrane region" description="Helical" evidence="2">
    <location>
        <begin position="94"/>
        <end position="114"/>
    </location>
</feature>
<dbReference type="PANTHER" id="PTHR20765">
    <property type="entry name" value="SOLUTE CARRIER FAMILY 43 MEMBER 3-RELATED"/>
    <property type="match status" value="1"/>
</dbReference>
<sequence length="486" mass="53403">MAGVGTLRRWLTLATGLVECLCFALYGWPALVFVLKTEGYFGSPGCVDTPGANATQVQGHAQEWFSLVFAVASNLSNVLLLPTGFLLDRFGTAVARLMATFLFTTGNLMVAFSTPGDRTFQLFAFSFIGLGGLMFLMTNMQVGNLFSSHQTTVTTLYNGAFNSCPLFLVIKLLHEAGISLCTSFLFLATSSFTSSLLRTFFLMPRDHIPYPLPDDYTYGYELPIKPCTRHTPNRTIAHPISRYLCPFLLLYTLLSSGLSEKSFSECLISKFYVSQLIWLSVIQLRQLFFVGTLQPMLQRLAGGQQSLVSHYTNVFAVTQLCGMLCAPWNGLIMDRLKGKPRESEQEADLRALVLSLSLTVLQCALFSVCAAIPNLRLQYLTFVLYMINFAFLYGGNATFILVTFPLCHFGKLYGLCISLSSVICLLIDTCLSLLNGAILYVNICLTLLVLLAFINPLVVHLHCRGLASQRAASAAIGASSSLSLPH</sequence>
<feature type="transmembrane region" description="Helical" evidence="2">
    <location>
        <begin position="271"/>
        <end position="291"/>
    </location>
</feature>
<dbReference type="PANTHER" id="PTHR20765:SF1">
    <property type="entry name" value="EQUILIBRATIVE NUCLEOBASE TRANSPORTER 1"/>
    <property type="match status" value="1"/>
</dbReference>
<dbReference type="InterPro" id="IPR027197">
    <property type="entry name" value="SLC43A3"/>
</dbReference>
<evidence type="ECO:0000313" key="4">
    <source>
        <dbReference type="Proteomes" id="UP000694565"/>
    </source>
</evidence>
<reference evidence="3" key="2">
    <citation type="submission" date="2025-09" db="UniProtKB">
        <authorList>
            <consortium name="Ensembl"/>
        </authorList>
    </citation>
    <scope>IDENTIFICATION</scope>
</reference>
<feature type="transmembrane region" description="Helical" evidence="2">
    <location>
        <begin position="64"/>
        <end position="87"/>
    </location>
</feature>
<dbReference type="Gene3D" id="1.20.1250.20">
    <property type="entry name" value="MFS general substrate transporter like domains"/>
    <property type="match status" value="1"/>
</dbReference>
<keyword evidence="4" id="KW-1185">Reference proteome</keyword>
<dbReference type="Ensembl" id="ENSCLMT00005048440.1">
    <property type="protein sequence ID" value="ENSCLMP00005046825.1"/>
    <property type="gene ID" value="ENSCLMG00005021521.1"/>
</dbReference>
<reference evidence="3" key="1">
    <citation type="submission" date="2025-08" db="UniProtKB">
        <authorList>
            <consortium name="Ensembl"/>
        </authorList>
    </citation>
    <scope>IDENTIFICATION</scope>
</reference>
<dbReference type="Pfam" id="PF07690">
    <property type="entry name" value="MFS_1"/>
    <property type="match status" value="1"/>
</dbReference>
<feature type="transmembrane region" description="Helical" evidence="2">
    <location>
        <begin position="412"/>
        <end position="434"/>
    </location>
</feature>
<evidence type="ECO:0000256" key="2">
    <source>
        <dbReference type="SAM" id="Phobius"/>
    </source>
</evidence>
<dbReference type="AlphaFoldDB" id="A0A8C3AQV6"/>
<evidence type="ECO:0000313" key="3">
    <source>
        <dbReference type="Ensembl" id="ENSCLMP00005046825.1"/>
    </source>
</evidence>
<proteinExistence type="predicted"/>
<dbReference type="Proteomes" id="UP000694565">
    <property type="component" value="Unplaced"/>
</dbReference>
<evidence type="ECO:0000256" key="1">
    <source>
        <dbReference type="ARBA" id="ARBA00004141"/>
    </source>
</evidence>